<organism evidence="2 3">
    <name type="scientific">Armadillidium vulgare iridescent virus</name>
    <dbReference type="NCBI Taxonomy" id="72201"/>
    <lineage>
        <taxon>Viruses</taxon>
        <taxon>Varidnaviria</taxon>
        <taxon>Bamfordvirae</taxon>
        <taxon>Nucleocytoviricota</taxon>
        <taxon>Megaviricetes</taxon>
        <taxon>Pimascovirales</taxon>
        <taxon>Pimascovirales incertae sedis</taxon>
        <taxon>Iridoviridae</taxon>
        <taxon>Betairidovirinae</taxon>
        <taxon>Iridovirus</taxon>
        <taxon>Iridovirus armadillidium1</taxon>
        <taxon>Invertebrate iridescent virus 31</taxon>
    </lineage>
</organism>
<proteinExistence type="predicted"/>
<feature type="region of interest" description="Disordered" evidence="1">
    <location>
        <begin position="1"/>
        <end position="25"/>
    </location>
</feature>
<evidence type="ECO:0000313" key="2">
    <source>
        <dbReference type="EMBL" id="CCV02393.1"/>
    </source>
</evidence>
<reference evidence="2 3" key="1">
    <citation type="journal article" date="2014" name="J. Gen. Virol.">
        <title>Genome sequence of a crustacean iridovirus, IIV31, isolated from the pill bug, Armadillidium vulgare.</title>
        <authorList>
            <person name="Piegu B."/>
            <person name="Guizard S."/>
            <person name="Yeping T."/>
            <person name="Cruaud C."/>
            <person name="Asgari S."/>
            <person name="Bideshi D.K."/>
            <person name="Federici B.A."/>
            <person name="Bigot Y."/>
        </authorList>
    </citation>
    <scope>NUCLEOTIDE SEQUENCE [LARGE SCALE GENOMIC DNA]</scope>
</reference>
<evidence type="ECO:0000313" key="3">
    <source>
        <dbReference type="Proteomes" id="UP000114278"/>
    </source>
</evidence>
<dbReference type="KEGG" id="vg:19738605"/>
<dbReference type="OrthoDB" id="37302at10239"/>
<dbReference type="Proteomes" id="UP000114278">
    <property type="component" value="Segment"/>
</dbReference>
<keyword evidence="3" id="KW-1185">Reference proteome</keyword>
<dbReference type="GeneID" id="19738605"/>
<dbReference type="RefSeq" id="YP_009046635.1">
    <property type="nucleotide sequence ID" value="NC_024451.1"/>
</dbReference>
<gene>
    <name evidence="2" type="primary">021R</name>
    <name evidence="2" type="ORF">IIV31_021R</name>
</gene>
<sequence>MDRKRSPHRRRRRSRSPFRFRENEERKELKPMTVQSISFPRTWKRSYIDFWLSNHNYHPLKEERTPNFTRFRIREPILNGIFATKVLPNGVHLILMK</sequence>
<name>A0A068QKN6_9VIRU</name>
<evidence type="ECO:0000256" key="1">
    <source>
        <dbReference type="SAM" id="MobiDB-lite"/>
    </source>
</evidence>
<accession>A0A068QKN6</accession>
<protein>
    <submittedName>
        <fullName evidence="2">Uncharacterized protein</fullName>
    </submittedName>
</protein>
<feature type="compositionally biased region" description="Basic residues" evidence="1">
    <location>
        <begin position="1"/>
        <end position="18"/>
    </location>
</feature>
<dbReference type="EMBL" id="HF920637">
    <property type="protein sequence ID" value="CCV02393.1"/>
    <property type="molecule type" value="Genomic_DNA"/>
</dbReference>